<dbReference type="InterPro" id="IPR027396">
    <property type="entry name" value="DsrEFH-like"/>
</dbReference>
<evidence type="ECO:0000313" key="3">
    <source>
        <dbReference type="Proteomes" id="UP000245014"/>
    </source>
</evidence>
<accession>A0A2U2C2H3</accession>
<dbReference type="SUPFAM" id="SSF75169">
    <property type="entry name" value="DsrEFH-like"/>
    <property type="match status" value="1"/>
</dbReference>
<dbReference type="Proteomes" id="UP000245014">
    <property type="component" value="Unassembled WGS sequence"/>
</dbReference>
<gene>
    <name evidence="2" type="ORF">DF188_00600</name>
</gene>
<evidence type="ECO:0000256" key="1">
    <source>
        <dbReference type="SAM" id="SignalP"/>
    </source>
</evidence>
<dbReference type="AlphaFoldDB" id="A0A2U2C2H3"/>
<dbReference type="STRING" id="28200.GCA_001572935_00590"/>
<evidence type="ECO:0000313" key="2">
    <source>
        <dbReference type="EMBL" id="PWE23210.1"/>
    </source>
</evidence>
<protein>
    <submittedName>
        <fullName evidence="2">Uncharacterized protein</fullName>
    </submittedName>
</protein>
<sequence length="146" mass="16770">MLKKIVIFFCFSIFAFSQSSFSNPQPSFDNPRKVVYSLYVNDLDTVNQTIGSIYNILKEYPSESLKVVVVVYGKGMRVLKNDYDKDTQARIKSLMQYDVEFIGCKNTMQSMNWTEDDFMDGISYTQAGIVELIERKVDGYIGIVAY</sequence>
<dbReference type="RefSeq" id="WP_109065209.1">
    <property type="nucleotide sequence ID" value="NZ_JAODBW010000001.1"/>
</dbReference>
<dbReference type="EMBL" id="QEYI01000001">
    <property type="protein sequence ID" value="PWE23210.1"/>
    <property type="molecule type" value="Genomic_DNA"/>
</dbReference>
<dbReference type="Gene3D" id="3.40.1260.10">
    <property type="entry name" value="DsrEFH-like"/>
    <property type="match status" value="1"/>
</dbReference>
<name>A0A2U2C2H3_9BACT</name>
<feature type="signal peptide" evidence="1">
    <location>
        <begin position="1"/>
        <end position="22"/>
    </location>
</feature>
<keyword evidence="1" id="KW-0732">Signal</keyword>
<feature type="chain" id="PRO_5015700406" evidence="1">
    <location>
        <begin position="23"/>
        <end position="146"/>
    </location>
</feature>
<dbReference type="PANTHER" id="PTHR37691">
    <property type="entry name" value="BLR3518 PROTEIN"/>
    <property type="match status" value="1"/>
</dbReference>
<dbReference type="PANTHER" id="PTHR37691:SF1">
    <property type="entry name" value="BLR3518 PROTEIN"/>
    <property type="match status" value="1"/>
</dbReference>
<reference evidence="2 3" key="1">
    <citation type="submission" date="2018-05" db="EMBL/GenBank/DDBJ databases">
        <title>Antimicrobial susceptibility testing and genomic analysis of Arcobacter skirrowii strains and one Arcobacter butzleri isolated from German poultry farms.</title>
        <authorList>
            <person name="Haenel I."/>
            <person name="Hotzel H."/>
            <person name="Tomaso H."/>
            <person name="Busch A."/>
        </authorList>
    </citation>
    <scope>NUCLEOTIDE SEQUENCE [LARGE SCALE GENOMIC DNA]</scope>
    <source>
        <strain evidence="3">v</strain>
    </source>
</reference>
<comment type="caution">
    <text evidence="2">The sequence shown here is derived from an EMBL/GenBank/DDBJ whole genome shotgun (WGS) entry which is preliminary data.</text>
</comment>
<dbReference type="InterPro" id="IPR003787">
    <property type="entry name" value="Sulphur_relay_DsrE/F-like"/>
</dbReference>
<proteinExistence type="predicted"/>
<dbReference type="Pfam" id="PF02635">
    <property type="entry name" value="DsrE"/>
    <property type="match status" value="1"/>
</dbReference>
<organism evidence="2 3">
    <name type="scientific">Aliarcobacter skirrowii</name>
    <dbReference type="NCBI Taxonomy" id="28200"/>
    <lineage>
        <taxon>Bacteria</taxon>
        <taxon>Pseudomonadati</taxon>
        <taxon>Campylobacterota</taxon>
        <taxon>Epsilonproteobacteria</taxon>
        <taxon>Campylobacterales</taxon>
        <taxon>Arcobacteraceae</taxon>
        <taxon>Aliarcobacter</taxon>
    </lineage>
</organism>